<dbReference type="Gene3D" id="3.40.350.10">
    <property type="entry name" value="Creatinase/prolidase N-terminal domain"/>
    <property type="match status" value="1"/>
</dbReference>
<dbReference type="PANTHER" id="PTHR46112:SF2">
    <property type="entry name" value="XAA-PRO AMINOPEPTIDASE P-RELATED"/>
    <property type="match status" value="1"/>
</dbReference>
<dbReference type="SUPFAM" id="SSF53092">
    <property type="entry name" value="Creatinase/prolidase N-terminal domain"/>
    <property type="match status" value="1"/>
</dbReference>
<dbReference type="EMBL" id="AANZ01000005">
    <property type="protein sequence ID" value="EAQ81479.1"/>
    <property type="molecule type" value="Genomic_DNA"/>
</dbReference>
<dbReference type="AlphaFoldDB" id="A3ZQK3"/>
<dbReference type="InterPro" id="IPR029149">
    <property type="entry name" value="Creatin/AminoP/Spt16_N"/>
</dbReference>
<proteinExistence type="predicted"/>
<evidence type="ECO:0000259" key="2">
    <source>
        <dbReference type="Pfam" id="PF01321"/>
    </source>
</evidence>
<dbReference type="InterPro" id="IPR050659">
    <property type="entry name" value="Peptidase_M24B"/>
</dbReference>
<dbReference type="InterPro" id="IPR000994">
    <property type="entry name" value="Pept_M24"/>
</dbReference>
<dbReference type="STRING" id="314230.DSM3645_23846"/>
<name>A3ZQK3_9BACT</name>
<evidence type="ECO:0000259" key="1">
    <source>
        <dbReference type="Pfam" id="PF00557"/>
    </source>
</evidence>
<dbReference type="eggNOG" id="COG0006">
    <property type="taxonomic scope" value="Bacteria"/>
</dbReference>
<gene>
    <name evidence="3" type="ORF">DSM3645_23846</name>
</gene>
<dbReference type="Pfam" id="PF01321">
    <property type="entry name" value="Creatinase_N"/>
    <property type="match status" value="1"/>
</dbReference>
<evidence type="ECO:0000313" key="3">
    <source>
        <dbReference type="EMBL" id="EAQ81479.1"/>
    </source>
</evidence>
<feature type="domain" description="Creatinase N-terminal" evidence="2">
    <location>
        <begin position="38"/>
        <end position="169"/>
    </location>
</feature>
<dbReference type="Pfam" id="PF00557">
    <property type="entry name" value="Peptidase_M24"/>
    <property type="match status" value="1"/>
</dbReference>
<sequence length="393" mass="43631">MALPWRFWQSPRTSDPVYESIGEAMSELDLNLDASRARQQRLWNALAGAELDAIIVTQIEHIQYLIGPKFAWVHSPAAILFADGTATLIAPNEAPDAAAADEILTYEAQWLCTLRNDQRQACSDVLLQYLKSRGKLGKIGVEYSTFSLHLSQQLDATLIDVEPTLYQLRRKKDPDELARLKKAITGTERMYEVARDMIRPGVSELNVFNALQAAAVKEYGEMLTGAGNDYACGAKGGPPRDRLTQDGELYILDLGPAFRGYFADNCRTIAVNGKPTDEQQQTWEIVMQTFAHVTKTVRPGKSCKELFQEVVGILSAAPIGVFDHHLGHGIGLFPHEAPHLNSCWDDVFAEGDVFTVEPGIYDEKLRFGMRLENDYLVTADGVELLSDFPIGLT</sequence>
<protein>
    <submittedName>
        <fullName evidence="3">YkvY</fullName>
    </submittedName>
</protein>
<dbReference type="CDD" id="cd01066">
    <property type="entry name" value="APP_MetAP"/>
    <property type="match status" value="1"/>
</dbReference>
<dbReference type="SUPFAM" id="SSF55920">
    <property type="entry name" value="Creatinase/aminopeptidase"/>
    <property type="match status" value="1"/>
</dbReference>
<accession>A3ZQK3</accession>
<reference evidence="3 4" key="1">
    <citation type="submission" date="2006-02" db="EMBL/GenBank/DDBJ databases">
        <authorList>
            <person name="Amann R."/>
            <person name="Ferriera S."/>
            <person name="Johnson J."/>
            <person name="Kravitz S."/>
            <person name="Halpern A."/>
            <person name="Remington K."/>
            <person name="Beeson K."/>
            <person name="Tran B."/>
            <person name="Rogers Y.-H."/>
            <person name="Friedman R."/>
            <person name="Venter J.C."/>
        </authorList>
    </citation>
    <scope>NUCLEOTIDE SEQUENCE [LARGE SCALE GENOMIC DNA]</scope>
    <source>
        <strain evidence="3 4">DSM 3645</strain>
    </source>
</reference>
<dbReference type="Proteomes" id="UP000004358">
    <property type="component" value="Unassembled WGS sequence"/>
</dbReference>
<dbReference type="InterPro" id="IPR036005">
    <property type="entry name" value="Creatinase/aminopeptidase-like"/>
</dbReference>
<dbReference type="HOGENOM" id="CLU_017266_4_0_0"/>
<dbReference type="PANTHER" id="PTHR46112">
    <property type="entry name" value="AMINOPEPTIDASE"/>
    <property type="match status" value="1"/>
</dbReference>
<dbReference type="InterPro" id="IPR000587">
    <property type="entry name" value="Creatinase_N"/>
</dbReference>
<dbReference type="Gene3D" id="3.90.230.10">
    <property type="entry name" value="Creatinase/methionine aminopeptidase superfamily"/>
    <property type="match status" value="1"/>
</dbReference>
<feature type="domain" description="Peptidase M24" evidence="1">
    <location>
        <begin position="179"/>
        <end position="379"/>
    </location>
</feature>
<comment type="caution">
    <text evidence="3">The sequence shown here is derived from an EMBL/GenBank/DDBJ whole genome shotgun (WGS) entry which is preliminary data.</text>
</comment>
<organism evidence="3 4">
    <name type="scientific">Blastopirellula marina DSM 3645</name>
    <dbReference type="NCBI Taxonomy" id="314230"/>
    <lineage>
        <taxon>Bacteria</taxon>
        <taxon>Pseudomonadati</taxon>
        <taxon>Planctomycetota</taxon>
        <taxon>Planctomycetia</taxon>
        <taxon>Pirellulales</taxon>
        <taxon>Pirellulaceae</taxon>
        <taxon>Blastopirellula</taxon>
    </lineage>
</organism>
<evidence type="ECO:0000313" key="4">
    <source>
        <dbReference type="Proteomes" id="UP000004358"/>
    </source>
</evidence>